<feature type="transmembrane region" description="Helical" evidence="1">
    <location>
        <begin position="54"/>
        <end position="73"/>
    </location>
</feature>
<evidence type="ECO:0000256" key="1">
    <source>
        <dbReference type="SAM" id="Phobius"/>
    </source>
</evidence>
<evidence type="ECO:0000313" key="3">
    <source>
        <dbReference type="Proteomes" id="UP000178811"/>
    </source>
</evidence>
<name>A0A1F6EWA9_9BACT</name>
<proteinExistence type="predicted"/>
<keyword evidence="1" id="KW-1133">Transmembrane helix</keyword>
<keyword evidence="1" id="KW-0812">Transmembrane</keyword>
<organism evidence="2 3">
    <name type="scientific">Candidatus Kaiserbacteria bacterium RIFCSPLOWO2_01_FULL_52_12b</name>
    <dbReference type="NCBI Taxonomy" id="1798509"/>
    <lineage>
        <taxon>Bacteria</taxon>
        <taxon>Candidatus Kaiseribacteriota</taxon>
    </lineage>
</organism>
<sequence length="83" mass="8921">MIRGILTLGTFISVIFFPWPLTVLLALVSSLGEPLVPLAAGLFVDTLYYSPQASLAPFFTLLGALATGGAFFVRSRMRTGTIR</sequence>
<dbReference type="EMBL" id="MFLW01000028">
    <property type="protein sequence ID" value="OGG77915.1"/>
    <property type="molecule type" value="Genomic_DNA"/>
</dbReference>
<accession>A0A1F6EWA9</accession>
<evidence type="ECO:0000313" key="2">
    <source>
        <dbReference type="EMBL" id="OGG77915.1"/>
    </source>
</evidence>
<comment type="caution">
    <text evidence="2">The sequence shown here is derived from an EMBL/GenBank/DDBJ whole genome shotgun (WGS) entry which is preliminary data.</text>
</comment>
<protein>
    <submittedName>
        <fullName evidence="2">Uncharacterized protein</fullName>
    </submittedName>
</protein>
<gene>
    <name evidence="2" type="ORF">A3A36_02480</name>
</gene>
<dbReference type="AlphaFoldDB" id="A0A1F6EWA9"/>
<reference evidence="2 3" key="1">
    <citation type="journal article" date="2016" name="Nat. Commun.">
        <title>Thousands of microbial genomes shed light on interconnected biogeochemical processes in an aquifer system.</title>
        <authorList>
            <person name="Anantharaman K."/>
            <person name="Brown C.T."/>
            <person name="Hug L.A."/>
            <person name="Sharon I."/>
            <person name="Castelle C.J."/>
            <person name="Probst A.J."/>
            <person name="Thomas B.C."/>
            <person name="Singh A."/>
            <person name="Wilkins M.J."/>
            <person name="Karaoz U."/>
            <person name="Brodie E.L."/>
            <person name="Williams K.H."/>
            <person name="Hubbard S.S."/>
            <person name="Banfield J.F."/>
        </authorList>
    </citation>
    <scope>NUCLEOTIDE SEQUENCE [LARGE SCALE GENOMIC DNA]</scope>
</reference>
<dbReference type="Proteomes" id="UP000178811">
    <property type="component" value="Unassembled WGS sequence"/>
</dbReference>
<keyword evidence="1" id="KW-0472">Membrane</keyword>